<dbReference type="Proteomes" id="UP001153712">
    <property type="component" value="Chromosome 9"/>
</dbReference>
<proteinExistence type="predicted"/>
<name>A0A9N9TYZ1_PHYSR</name>
<reference evidence="1" key="1">
    <citation type="submission" date="2022-01" db="EMBL/GenBank/DDBJ databases">
        <authorList>
            <person name="King R."/>
        </authorList>
    </citation>
    <scope>NUCLEOTIDE SEQUENCE</scope>
</reference>
<dbReference type="EMBL" id="OU900102">
    <property type="protein sequence ID" value="CAG9865048.1"/>
    <property type="molecule type" value="Genomic_DNA"/>
</dbReference>
<accession>A0A9N9TYZ1</accession>
<evidence type="ECO:0000313" key="1">
    <source>
        <dbReference type="EMBL" id="CAG9865048.1"/>
    </source>
</evidence>
<protein>
    <submittedName>
        <fullName evidence="1">Uncharacterized protein</fullName>
    </submittedName>
</protein>
<dbReference type="OrthoDB" id="6049566at2759"/>
<dbReference type="AlphaFoldDB" id="A0A9N9TYZ1"/>
<organism evidence="1 2">
    <name type="scientific">Phyllotreta striolata</name>
    <name type="common">Striped flea beetle</name>
    <name type="synonym">Crioceris striolata</name>
    <dbReference type="NCBI Taxonomy" id="444603"/>
    <lineage>
        <taxon>Eukaryota</taxon>
        <taxon>Metazoa</taxon>
        <taxon>Ecdysozoa</taxon>
        <taxon>Arthropoda</taxon>
        <taxon>Hexapoda</taxon>
        <taxon>Insecta</taxon>
        <taxon>Pterygota</taxon>
        <taxon>Neoptera</taxon>
        <taxon>Endopterygota</taxon>
        <taxon>Coleoptera</taxon>
        <taxon>Polyphaga</taxon>
        <taxon>Cucujiformia</taxon>
        <taxon>Chrysomeloidea</taxon>
        <taxon>Chrysomelidae</taxon>
        <taxon>Galerucinae</taxon>
        <taxon>Alticini</taxon>
        <taxon>Phyllotreta</taxon>
    </lineage>
</organism>
<evidence type="ECO:0000313" key="2">
    <source>
        <dbReference type="Proteomes" id="UP001153712"/>
    </source>
</evidence>
<keyword evidence="2" id="KW-1185">Reference proteome</keyword>
<sequence>MDARNEPFWVNFRMDCFTSTFQDLEQTEKFDNSKAYYLKTLKNIINHINKLLQKAYQLEENLINAVFDMDTAVINKFLRDYQYGWLPNKDFLLSKIDNGELKENKIEEILPVVYTNLQTVSAGLELIIEYEKHEEFETLKSYLRAVLCEIYTALMDCQLTLPENVTRSIVPPEIRGMIKIPETKFRNWIIFKNFIDTLNCITDVFLRFLSNISDE</sequence>
<gene>
    <name evidence="1" type="ORF">PHYEVI_LOCUS11294</name>
</gene>